<keyword evidence="5 6" id="KW-0472">Membrane</keyword>
<name>A0A9D1HL41_9FIRM</name>
<sequence>MTNQILKNYIPTLLLPSVLGILSGVLAGNISLIYASLNLPPLSPPTYVFGIVWPILYILMGVSCYLVCQKSPSQTQATFPYAFQLFLNFIWPILFFRIGNFLIASLVALCLSLAIIWMIYVFYQIDPVAAYLQIPYLLWSLFANYLCWMITFLN</sequence>
<evidence type="ECO:0000313" key="8">
    <source>
        <dbReference type="Proteomes" id="UP000824175"/>
    </source>
</evidence>
<dbReference type="PIRSF" id="PIRSF005859">
    <property type="entry name" value="PBR"/>
    <property type="match status" value="1"/>
</dbReference>
<dbReference type="PANTHER" id="PTHR10057">
    <property type="entry name" value="PERIPHERAL-TYPE BENZODIAZEPINE RECEPTOR"/>
    <property type="match status" value="1"/>
</dbReference>
<feature type="transmembrane region" description="Helical" evidence="6">
    <location>
        <begin position="47"/>
        <end position="67"/>
    </location>
</feature>
<evidence type="ECO:0000256" key="5">
    <source>
        <dbReference type="ARBA" id="ARBA00023136"/>
    </source>
</evidence>
<evidence type="ECO:0000256" key="3">
    <source>
        <dbReference type="ARBA" id="ARBA00022692"/>
    </source>
</evidence>
<comment type="similarity">
    <text evidence="2">Belongs to the TspO/BZRP family.</text>
</comment>
<dbReference type="InterPro" id="IPR004307">
    <property type="entry name" value="TspO_MBR"/>
</dbReference>
<comment type="caution">
    <text evidence="7">The sequence shown here is derived from an EMBL/GenBank/DDBJ whole genome shotgun (WGS) entry which is preliminary data.</text>
</comment>
<dbReference type="EMBL" id="DVMJ01000008">
    <property type="protein sequence ID" value="HIU12665.1"/>
    <property type="molecule type" value="Genomic_DNA"/>
</dbReference>
<dbReference type="InterPro" id="IPR038330">
    <property type="entry name" value="TspO/MBR-related_sf"/>
</dbReference>
<organism evidence="7 8">
    <name type="scientific">Candidatus Fimiplasma intestinipullorum</name>
    <dbReference type="NCBI Taxonomy" id="2840825"/>
    <lineage>
        <taxon>Bacteria</taxon>
        <taxon>Bacillati</taxon>
        <taxon>Bacillota</taxon>
        <taxon>Clostridia</taxon>
        <taxon>Eubacteriales</taxon>
        <taxon>Candidatus Fimiplasma</taxon>
    </lineage>
</organism>
<dbReference type="PANTHER" id="PTHR10057:SF0">
    <property type="entry name" value="TRANSLOCATOR PROTEIN"/>
    <property type="match status" value="1"/>
</dbReference>
<evidence type="ECO:0000313" key="7">
    <source>
        <dbReference type="EMBL" id="HIU12665.1"/>
    </source>
</evidence>
<dbReference type="CDD" id="cd15904">
    <property type="entry name" value="TSPO_MBR"/>
    <property type="match status" value="1"/>
</dbReference>
<evidence type="ECO:0000256" key="6">
    <source>
        <dbReference type="SAM" id="Phobius"/>
    </source>
</evidence>
<dbReference type="Pfam" id="PF03073">
    <property type="entry name" value="TspO_MBR"/>
    <property type="match status" value="1"/>
</dbReference>
<proteinExistence type="inferred from homology"/>
<dbReference type="AlphaFoldDB" id="A0A9D1HL41"/>
<reference evidence="7" key="2">
    <citation type="journal article" date="2021" name="PeerJ">
        <title>Extensive microbial diversity within the chicken gut microbiome revealed by metagenomics and culture.</title>
        <authorList>
            <person name="Gilroy R."/>
            <person name="Ravi A."/>
            <person name="Getino M."/>
            <person name="Pursley I."/>
            <person name="Horton D.L."/>
            <person name="Alikhan N.F."/>
            <person name="Baker D."/>
            <person name="Gharbi K."/>
            <person name="Hall N."/>
            <person name="Watson M."/>
            <person name="Adriaenssens E.M."/>
            <person name="Foster-Nyarko E."/>
            <person name="Jarju S."/>
            <person name="Secka A."/>
            <person name="Antonio M."/>
            <person name="Oren A."/>
            <person name="Chaudhuri R.R."/>
            <person name="La Ragione R."/>
            <person name="Hildebrand F."/>
            <person name="Pallen M.J."/>
        </authorList>
    </citation>
    <scope>NUCLEOTIDE SEQUENCE</scope>
    <source>
        <strain evidence="7">CHK195-11698</strain>
    </source>
</reference>
<evidence type="ECO:0000256" key="2">
    <source>
        <dbReference type="ARBA" id="ARBA00007524"/>
    </source>
</evidence>
<dbReference type="GO" id="GO:0016020">
    <property type="term" value="C:membrane"/>
    <property type="evidence" value="ECO:0007669"/>
    <property type="project" value="UniProtKB-SubCell"/>
</dbReference>
<comment type="subcellular location">
    <subcellularLocation>
        <location evidence="1">Membrane</location>
        <topology evidence="1">Multi-pass membrane protein</topology>
    </subcellularLocation>
</comment>
<keyword evidence="3 6" id="KW-0812">Transmembrane</keyword>
<dbReference type="Gene3D" id="1.20.1260.100">
    <property type="entry name" value="TspO/MBR protein"/>
    <property type="match status" value="1"/>
</dbReference>
<keyword evidence="4 6" id="KW-1133">Transmembrane helix</keyword>
<feature type="transmembrane region" description="Helical" evidence="6">
    <location>
        <begin position="102"/>
        <end position="122"/>
    </location>
</feature>
<evidence type="ECO:0000256" key="1">
    <source>
        <dbReference type="ARBA" id="ARBA00004141"/>
    </source>
</evidence>
<reference evidence="7" key="1">
    <citation type="submission" date="2020-10" db="EMBL/GenBank/DDBJ databases">
        <authorList>
            <person name="Gilroy R."/>
        </authorList>
    </citation>
    <scope>NUCLEOTIDE SEQUENCE</scope>
    <source>
        <strain evidence="7">CHK195-11698</strain>
    </source>
</reference>
<evidence type="ECO:0000256" key="4">
    <source>
        <dbReference type="ARBA" id="ARBA00022989"/>
    </source>
</evidence>
<gene>
    <name evidence="7" type="ORF">IAD15_01135</name>
</gene>
<dbReference type="Proteomes" id="UP000824175">
    <property type="component" value="Unassembled WGS sequence"/>
</dbReference>
<feature type="transmembrane region" description="Helical" evidence="6">
    <location>
        <begin position="12"/>
        <end position="35"/>
    </location>
</feature>
<feature type="transmembrane region" description="Helical" evidence="6">
    <location>
        <begin position="79"/>
        <end position="96"/>
    </location>
</feature>
<dbReference type="FunFam" id="1.20.1260.100:FF:000001">
    <property type="entry name" value="translocator protein 2"/>
    <property type="match status" value="1"/>
</dbReference>
<dbReference type="GO" id="GO:0033013">
    <property type="term" value="P:tetrapyrrole metabolic process"/>
    <property type="evidence" value="ECO:0007669"/>
    <property type="project" value="UniProtKB-ARBA"/>
</dbReference>
<feature type="transmembrane region" description="Helical" evidence="6">
    <location>
        <begin position="134"/>
        <end position="153"/>
    </location>
</feature>
<protein>
    <submittedName>
        <fullName evidence="7">Tryptophan-rich sensory protein</fullName>
    </submittedName>
</protein>
<accession>A0A9D1HL41</accession>